<organism evidence="3 4">
    <name type="scientific">Undibacterium nitidum</name>
    <dbReference type="NCBI Taxonomy" id="2762298"/>
    <lineage>
        <taxon>Bacteria</taxon>
        <taxon>Pseudomonadati</taxon>
        <taxon>Pseudomonadota</taxon>
        <taxon>Betaproteobacteria</taxon>
        <taxon>Burkholderiales</taxon>
        <taxon>Oxalobacteraceae</taxon>
        <taxon>Undibacterium</taxon>
    </lineage>
</organism>
<evidence type="ECO:0000259" key="2">
    <source>
        <dbReference type="Pfam" id="PF00857"/>
    </source>
</evidence>
<name>A0A923HPI9_9BURK</name>
<dbReference type="InterPro" id="IPR000868">
    <property type="entry name" value="Isochorismatase-like_dom"/>
</dbReference>
<sequence>MKSQTVTNPQAGPALLLVDVQTGFDDPFWGPRNNRQAESNIARLLAAWRQAQLPVIHIRHCSVEPNSTLREDRPGNAFKPEAMPIAGEIEFKKSVNSAFIGTSLHEYLQGRSLQELVIVGISTDHCVSTTTRMAGNLGYINFLVEDACATFDRIDHHGRLHLAQDIHDIHLASLNGEFCSVVRTDDVIKKFAPVAI</sequence>
<keyword evidence="4" id="KW-1185">Reference proteome</keyword>
<dbReference type="PANTHER" id="PTHR43540">
    <property type="entry name" value="PEROXYUREIDOACRYLATE/UREIDOACRYLATE AMIDOHYDROLASE-RELATED"/>
    <property type="match status" value="1"/>
</dbReference>
<gene>
    <name evidence="3" type="ORF">H8K36_12445</name>
</gene>
<evidence type="ECO:0000313" key="4">
    <source>
        <dbReference type="Proteomes" id="UP000627446"/>
    </source>
</evidence>
<comment type="caution">
    <text evidence="3">The sequence shown here is derived from an EMBL/GenBank/DDBJ whole genome shotgun (WGS) entry which is preliminary data.</text>
</comment>
<feature type="domain" description="Isochorismatase-like" evidence="2">
    <location>
        <begin position="14"/>
        <end position="160"/>
    </location>
</feature>
<dbReference type="Gene3D" id="3.40.50.850">
    <property type="entry name" value="Isochorismatase-like"/>
    <property type="match status" value="1"/>
</dbReference>
<dbReference type="PANTHER" id="PTHR43540:SF1">
    <property type="entry name" value="ISOCHORISMATASE HYDROLASE"/>
    <property type="match status" value="1"/>
</dbReference>
<dbReference type="SUPFAM" id="SSF52499">
    <property type="entry name" value="Isochorismatase-like hydrolases"/>
    <property type="match status" value="1"/>
</dbReference>
<evidence type="ECO:0000256" key="1">
    <source>
        <dbReference type="ARBA" id="ARBA00022801"/>
    </source>
</evidence>
<proteinExistence type="predicted"/>
<dbReference type="AlphaFoldDB" id="A0A923HPI9"/>
<dbReference type="RefSeq" id="WP_186916800.1">
    <property type="nucleotide sequence ID" value="NZ_JACOFZ010000004.1"/>
</dbReference>
<dbReference type="CDD" id="cd01014">
    <property type="entry name" value="nicotinamidase_related"/>
    <property type="match status" value="1"/>
</dbReference>
<evidence type="ECO:0000313" key="3">
    <source>
        <dbReference type="EMBL" id="MBC3882193.1"/>
    </source>
</evidence>
<protein>
    <submittedName>
        <fullName evidence="3">Cysteine hydrolase</fullName>
    </submittedName>
</protein>
<accession>A0A923HPI9</accession>
<dbReference type="Proteomes" id="UP000627446">
    <property type="component" value="Unassembled WGS sequence"/>
</dbReference>
<reference evidence="3" key="1">
    <citation type="submission" date="2020-08" db="EMBL/GenBank/DDBJ databases">
        <title>Novel species isolated from subtropical streams in China.</title>
        <authorList>
            <person name="Lu H."/>
        </authorList>
    </citation>
    <scope>NUCLEOTIDE SEQUENCE</scope>
    <source>
        <strain evidence="3">LX22W</strain>
    </source>
</reference>
<dbReference type="EMBL" id="JACOFZ010000004">
    <property type="protein sequence ID" value="MBC3882193.1"/>
    <property type="molecule type" value="Genomic_DNA"/>
</dbReference>
<dbReference type="InterPro" id="IPR036380">
    <property type="entry name" value="Isochorismatase-like_sf"/>
</dbReference>
<dbReference type="InterPro" id="IPR050272">
    <property type="entry name" value="Isochorismatase-like_hydrls"/>
</dbReference>
<dbReference type="Pfam" id="PF00857">
    <property type="entry name" value="Isochorismatase"/>
    <property type="match status" value="1"/>
</dbReference>
<dbReference type="GO" id="GO:0016787">
    <property type="term" value="F:hydrolase activity"/>
    <property type="evidence" value="ECO:0007669"/>
    <property type="project" value="UniProtKB-KW"/>
</dbReference>
<keyword evidence="1 3" id="KW-0378">Hydrolase</keyword>